<evidence type="ECO:0000259" key="1">
    <source>
        <dbReference type="Pfam" id="PF00188"/>
    </source>
</evidence>
<dbReference type="Pfam" id="PF00188">
    <property type="entry name" value="CAP"/>
    <property type="match status" value="1"/>
</dbReference>
<sequence length="158" mass="17456">MKCIKIIFFICLVVLIAGCSSDSENEGILSDNSSATSYEKEILDLINNHRTSNGLSKLEILDIIKTQTNAHTDYMINAGAISHDKFSERSSYLQANAQATGTAENVASGYSTAQSVVNGWINSEGHRKNIEGNYTHFHLTAKQSAAGKWYYTNIFIRQ</sequence>
<keyword evidence="3" id="KW-1185">Reference proteome</keyword>
<feature type="domain" description="SCP" evidence="1">
    <location>
        <begin position="43"/>
        <end position="145"/>
    </location>
</feature>
<gene>
    <name evidence="2" type="ORF">T190607A01A_20783</name>
</gene>
<protein>
    <recommendedName>
        <fullName evidence="1">SCP domain-containing protein</fullName>
    </recommendedName>
</protein>
<dbReference type="SUPFAM" id="SSF55797">
    <property type="entry name" value="PR-1-like"/>
    <property type="match status" value="1"/>
</dbReference>
<dbReference type="PROSITE" id="PS51257">
    <property type="entry name" value="PROKAR_LIPOPROTEIN"/>
    <property type="match status" value="1"/>
</dbReference>
<dbReference type="PANTHER" id="PTHR31157">
    <property type="entry name" value="SCP DOMAIN-CONTAINING PROTEIN"/>
    <property type="match status" value="1"/>
</dbReference>
<dbReference type="CDD" id="cd05379">
    <property type="entry name" value="CAP_bacterial"/>
    <property type="match status" value="1"/>
</dbReference>
<dbReference type="EMBL" id="CAXIXY010000004">
    <property type="protein sequence ID" value="CAL2087296.1"/>
    <property type="molecule type" value="Genomic_DNA"/>
</dbReference>
<dbReference type="Gene3D" id="3.40.33.10">
    <property type="entry name" value="CAP"/>
    <property type="match status" value="1"/>
</dbReference>
<proteinExistence type="predicted"/>
<reference evidence="2 3" key="1">
    <citation type="submission" date="2024-05" db="EMBL/GenBank/DDBJ databases">
        <authorList>
            <person name="Duchaud E."/>
        </authorList>
    </citation>
    <scope>NUCLEOTIDE SEQUENCE [LARGE SCALE GENOMIC DNA]</scope>
    <source>
        <strain evidence="2">Ena-SAMPLE-TAB-13-05-2024-13:56:06:370-140302</strain>
    </source>
</reference>
<dbReference type="RefSeq" id="WP_348712336.1">
    <property type="nucleotide sequence ID" value="NZ_CAXIXY010000004.1"/>
</dbReference>
<organism evidence="2 3">
    <name type="scientific">Tenacibaculum platacis</name>
    <dbReference type="NCBI Taxonomy" id="3137852"/>
    <lineage>
        <taxon>Bacteria</taxon>
        <taxon>Pseudomonadati</taxon>
        <taxon>Bacteroidota</taxon>
        <taxon>Flavobacteriia</taxon>
        <taxon>Flavobacteriales</taxon>
        <taxon>Flavobacteriaceae</taxon>
        <taxon>Tenacibaculum</taxon>
    </lineage>
</organism>
<evidence type="ECO:0000313" key="2">
    <source>
        <dbReference type="EMBL" id="CAL2087296.1"/>
    </source>
</evidence>
<evidence type="ECO:0000313" key="3">
    <source>
        <dbReference type="Proteomes" id="UP001497416"/>
    </source>
</evidence>
<dbReference type="InterPro" id="IPR014044">
    <property type="entry name" value="CAP_dom"/>
</dbReference>
<dbReference type="PANTHER" id="PTHR31157:SF1">
    <property type="entry name" value="SCP DOMAIN-CONTAINING PROTEIN"/>
    <property type="match status" value="1"/>
</dbReference>
<dbReference type="Proteomes" id="UP001497416">
    <property type="component" value="Unassembled WGS sequence"/>
</dbReference>
<accession>A0ABM9P1F8</accession>
<comment type="caution">
    <text evidence="2">The sequence shown here is derived from an EMBL/GenBank/DDBJ whole genome shotgun (WGS) entry which is preliminary data.</text>
</comment>
<dbReference type="InterPro" id="IPR035940">
    <property type="entry name" value="CAP_sf"/>
</dbReference>
<name>A0ABM9P1F8_9FLAO</name>